<accession>A0A653CXA6</accession>
<sequence>MTKHLLSLILVFSVLLVGCCRCRNTRIRKRQVSDTLELVHVVFRHGDRTPDLDVIYKNDPYINETYYPVGHGQLTNAGKRKEYQIGKALRKRYGQFLGEFTLDSVDSRCTDYNRTKMSLQLVLASLFPPTGRNVWENSLNWQPVPFNYWPVEEDHVLGDPHKNCPVFQKHYLDYLNSTDAKILYENFTELHKFLEEKTGQTLYSKSFAELYFTLTTEHENGFKMPTWAESVYPHIKHLAIMDYVSSTSTDILKRLSSGFLMKKVIEDSKAKALGKEYPGTKIFLYSAHESNVAALLRFLGVFYPHVPPYGSYISIEIHNVSGERIIKIYYQDYSTDTPKKLRIPHCGRICSLRKFESIYSHLLPTSEEECFKA</sequence>
<dbReference type="InterPro" id="IPR000560">
    <property type="entry name" value="His_Pase_clade-2"/>
</dbReference>
<dbReference type="InterPro" id="IPR033379">
    <property type="entry name" value="Acid_Pase_AS"/>
</dbReference>
<dbReference type="CDD" id="cd07061">
    <property type="entry name" value="HP_HAP_like"/>
    <property type="match status" value="1"/>
</dbReference>
<dbReference type="GO" id="GO:0003993">
    <property type="term" value="F:acid phosphatase activity"/>
    <property type="evidence" value="ECO:0007669"/>
    <property type="project" value="UniProtKB-EC"/>
</dbReference>
<gene>
    <name evidence="9" type="ORF">CALMAC_LOCUS12599</name>
</gene>
<dbReference type="PANTHER" id="PTHR11567:SF211">
    <property type="entry name" value="PROSTATIC ACID PHOSPHATASE"/>
    <property type="match status" value="1"/>
</dbReference>
<keyword evidence="7" id="KW-0325">Glycoprotein</keyword>
<protein>
    <recommendedName>
        <fullName evidence="3">acid phosphatase</fullName>
        <ecNumber evidence="3">3.1.3.2</ecNumber>
    </recommendedName>
</protein>
<evidence type="ECO:0000256" key="1">
    <source>
        <dbReference type="ARBA" id="ARBA00000032"/>
    </source>
</evidence>
<feature type="chain" id="PRO_5025060256" description="acid phosphatase" evidence="8">
    <location>
        <begin position="23"/>
        <end position="373"/>
    </location>
</feature>
<comment type="similarity">
    <text evidence="2">Belongs to the histidine acid phosphatase family.</text>
</comment>
<dbReference type="PROSITE" id="PS00616">
    <property type="entry name" value="HIS_ACID_PHOSPHAT_1"/>
    <property type="match status" value="1"/>
</dbReference>
<dbReference type="PANTHER" id="PTHR11567">
    <property type="entry name" value="ACID PHOSPHATASE-RELATED"/>
    <property type="match status" value="1"/>
</dbReference>
<evidence type="ECO:0000256" key="8">
    <source>
        <dbReference type="SAM" id="SignalP"/>
    </source>
</evidence>
<evidence type="ECO:0000313" key="10">
    <source>
        <dbReference type="Proteomes" id="UP000410492"/>
    </source>
</evidence>
<dbReference type="Pfam" id="PF00328">
    <property type="entry name" value="His_Phos_2"/>
    <property type="match status" value="1"/>
</dbReference>
<reference evidence="9 10" key="1">
    <citation type="submission" date="2019-01" db="EMBL/GenBank/DDBJ databases">
        <authorList>
            <person name="Sayadi A."/>
        </authorList>
    </citation>
    <scope>NUCLEOTIDE SEQUENCE [LARGE SCALE GENOMIC DNA]</scope>
</reference>
<evidence type="ECO:0000256" key="5">
    <source>
        <dbReference type="ARBA" id="ARBA00022801"/>
    </source>
</evidence>
<dbReference type="Gene3D" id="3.40.50.1240">
    <property type="entry name" value="Phosphoglycerate mutase-like"/>
    <property type="match status" value="1"/>
</dbReference>
<proteinExistence type="inferred from homology"/>
<organism evidence="9 10">
    <name type="scientific">Callosobruchus maculatus</name>
    <name type="common">Southern cowpea weevil</name>
    <name type="synonym">Pulse bruchid</name>
    <dbReference type="NCBI Taxonomy" id="64391"/>
    <lineage>
        <taxon>Eukaryota</taxon>
        <taxon>Metazoa</taxon>
        <taxon>Ecdysozoa</taxon>
        <taxon>Arthropoda</taxon>
        <taxon>Hexapoda</taxon>
        <taxon>Insecta</taxon>
        <taxon>Pterygota</taxon>
        <taxon>Neoptera</taxon>
        <taxon>Endopterygota</taxon>
        <taxon>Coleoptera</taxon>
        <taxon>Polyphaga</taxon>
        <taxon>Cucujiformia</taxon>
        <taxon>Chrysomeloidea</taxon>
        <taxon>Chrysomelidae</taxon>
        <taxon>Bruchinae</taxon>
        <taxon>Bruchini</taxon>
        <taxon>Callosobruchus</taxon>
    </lineage>
</organism>
<name>A0A653CXA6_CALMS</name>
<keyword evidence="6" id="KW-1015">Disulfide bond</keyword>
<dbReference type="EMBL" id="CAACVG010009206">
    <property type="protein sequence ID" value="VEN52487.1"/>
    <property type="molecule type" value="Genomic_DNA"/>
</dbReference>
<keyword evidence="5" id="KW-0378">Hydrolase</keyword>
<evidence type="ECO:0000256" key="4">
    <source>
        <dbReference type="ARBA" id="ARBA00022729"/>
    </source>
</evidence>
<dbReference type="OrthoDB" id="10257284at2759"/>
<keyword evidence="4 8" id="KW-0732">Signal</keyword>
<keyword evidence="10" id="KW-1185">Reference proteome</keyword>
<dbReference type="PROSITE" id="PS51257">
    <property type="entry name" value="PROKAR_LIPOPROTEIN"/>
    <property type="match status" value="1"/>
</dbReference>
<evidence type="ECO:0000256" key="3">
    <source>
        <dbReference type="ARBA" id="ARBA00012646"/>
    </source>
</evidence>
<evidence type="ECO:0000256" key="6">
    <source>
        <dbReference type="ARBA" id="ARBA00023157"/>
    </source>
</evidence>
<comment type="catalytic activity">
    <reaction evidence="1">
        <text>a phosphate monoester + H2O = an alcohol + phosphate</text>
        <dbReference type="Rhea" id="RHEA:15017"/>
        <dbReference type="ChEBI" id="CHEBI:15377"/>
        <dbReference type="ChEBI" id="CHEBI:30879"/>
        <dbReference type="ChEBI" id="CHEBI:43474"/>
        <dbReference type="ChEBI" id="CHEBI:67140"/>
        <dbReference type="EC" id="3.1.3.2"/>
    </reaction>
</comment>
<dbReference type="EC" id="3.1.3.2" evidence="3"/>
<dbReference type="InterPro" id="IPR050645">
    <property type="entry name" value="Histidine_acid_phosphatase"/>
</dbReference>
<dbReference type="InterPro" id="IPR029033">
    <property type="entry name" value="His_PPase_superfam"/>
</dbReference>
<dbReference type="Proteomes" id="UP000410492">
    <property type="component" value="Unassembled WGS sequence"/>
</dbReference>
<evidence type="ECO:0000313" key="9">
    <source>
        <dbReference type="EMBL" id="VEN52487.1"/>
    </source>
</evidence>
<evidence type="ECO:0000256" key="2">
    <source>
        <dbReference type="ARBA" id="ARBA00005375"/>
    </source>
</evidence>
<dbReference type="AlphaFoldDB" id="A0A653CXA6"/>
<dbReference type="SUPFAM" id="SSF53254">
    <property type="entry name" value="Phosphoglycerate mutase-like"/>
    <property type="match status" value="1"/>
</dbReference>
<evidence type="ECO:0000256" key="7">
    <source>
        <dbReference type="ARBA" id="ARBA00023180"/>
    </source>
</evidence>
<feature type="signal peptide" evidence="8">
    <location>
        <begin position="1"/>
        <end position="22"/>
    </location>
</feature>